<sequence length="306" mass="32474">MPRAKLQITFIGGGTMTCAILDGLTHSTSASSSAAQTSNYEYALSILVRRPEHAVELGERYSSAYITCDALDSRLWHTAEESLVEGHIILICTKPQDTREVCETICNAYNAAPTPAVLPTIATMCPGITAATLTSWLGPPRGFHIPFPVVRTMPNTPVSVGQGATAMFAPPQTGKLELQRLIEFFRVVSPCVEVLEEESLLDVAAAVSGSGPAYLFAMYRALVAAGVEWGLSEHAARAMVGQTAVGAGILTTNKREISLSAMIGNVCVPGGSTEKGIRVLSDRGLPEAVMEAVGKSLEANHRMKQS</sequence>
<dbReference type="STRING" id="97972.A0A2V1D1E0"/>
<evidence type="ECO:0000256" key="2">
    <source>
        <dbReference type="ARBA" id="ARBA00022857"/>
    </source>
</evidence>
<dbReference type="GO" id="GO:0055129">
    <property type="term" value="P:L-proline biosynthetic process"/>
    <property type="evidence" value="ECO:0007669"/>
    <property type="project" value="TreeGrafter"/>
</dbReference>
<dbReference type="EMBL" id="KZ805776">
    <property type="protein sequence ID" value="PVH91805.1"/>
    <property type="molecule type" value="Genomic_DNA"/>
</dbReference>
<dbReference type="OrthoDB" id="10263291at2759"/>
<dbReference type="InterPro" id="IPR029036">
    <property type="entry name" value="P5CR_dimer"/>
</dbReference>
<dbReference type="InterPro" id="IPR036291">
    <property type="entry name" value="NAD(P)-bd_dom_sf"/>
</dbReference>
<dbReference type="InterPro" id="IPR000304">
    <property type="entry name" value="Pyrroline-COOH_reductase"/>
</dbReference>
<accession>A0A2V1D1E0</accession>
<dbReference type="AlphaFoldDB" id="A0A2V1D1E0"/>
<dbReference type="InterPro" id="IPR008927">
    <property type="entry name" value="6-PGluconate_DH-like_C_sf"/>
</dbReference>
<feature type="domain" description="Pyrroline-5-carboxylate reductase catalytic N-terminal" evidence="5">
    <location>
        <begin position="7"/>
        <end position="105"/>
    </location>
</feature>
<dbReference type="Gene3D" id="3.40.50.720">
    <property type="entry name" value="NAD(P)-binding Rossmann-like Domain"/>
    <property type="match status" value="1"/>
</dbReference>
<keyword evidence="3" id="KW-0560">Oxidoreductase</keyword>
<dbReference type="Pfam" id="PF03807">
    <property type="entry name" value="F420_oxidored"/>
    <property type="match status" value="1"/>
</dbReference>
<dbReference type="PIRSF" id="PIRSF000193">
    <property type="entry name" value="Pyrrol-5-carb_rd"/>
    <property type="match status" value="1"/>
</dbReference>
<protein>
    <submittedName>
        <fullName evidence="7">Pyrroline-5-carboxylate reductase</fullName>
    </submittedName>
</protein>
<comment type="similarity">
    <text evidence="1">Belongs to the pyrroline-5-carboxylate reductase family.</text>
</comment>
<organism evidence="7 8">
    <name type="scientific">Periconia macrospinosa</name>
    <dbReference type="NCBI Taxonomy" id="97972"/>
    <lineage>
        <taxon>Eukaryota</taxon>
        <taxon>Fungi</taxon>
        <taxon>Dikarya</taxon>
        <taxon>Ascomycota</taxon>
        <taxon>Pezizomycotina</taxon>
        <taxon>Dothideomycetes</taxon>
        <taxon>Pleosporomycetidae</taxon>
        <taxon>Pleosporales</taxon>
        <taxon>Massarineae</taxon>
        <taxon>Periconiaceae</taxon>
        <taxon>Periconia</taxon>
    </lineage>
</organism>
<feature type="domain" description="Pyrroline-5-carboxylate reductase dimerisation" evidence="6">
    <location>
        <begin position="198"/>
        <end position="301"/>
    </location>
</feature>
<dbReference type="SUPFAM" id="SSF48179">
    <property type="entry name" value="6-phosphogluconate dehydrogenase C-terminal domain-like"/>
    <property type="match status" value="1"/>
</dbReference>
<dbReference type="InterPro" id="IPR028939">
    <property type="entry name" value="P5C_Rdtase_cat_N"/>
</dbReference>
<evidence type="ECO:0000313" key="8">
    <source>
        <dbReference type="Proteomes" id="UP000244855"/>
    </source>
</evidence>
<proteinExistence type="inferred from homology"/>
<keyword evidence="8" id="KW-1185">Reference proteome</keyword>
<feature type="binding site" evidence="4">
    <location>
        <begin position="11"/>
        <end position="16"/>
    </location>
    <ligand>
        <name>NADP(+)</name>
        <dbReference type="ChEBI" id="CHEBI:58349"/>
    </ligand>
</feature>
<dbReference type="Gene3D" id="1.10.3730.10">
    <property type="entry name" value="ProC C-terminal domain-like"/>
    <property type="match status" value="1"/>
</dbReference>
<dbReference type="Proteomes" id="UP000244855">
    <property type="component" value="Unassembled WGS sequence"/>
</dbReference>
<evidence type="ECO:0000256" key="4">
    <source>
        <dbReference type="PIRSR" id="PIRSR000193-1"/>
    </source>
</evidence>
<dbReference type="HAMAP" id="MF_01925">
    <property type="entry name" value="P5C_reductase"/>
    <property type="match status" value="1"/>
</dbReference>
<evidence type="ECO:0000313" key="7">
    <source>
        <dbReference type="EMBL" id="PVH91805.1"/>
    </source>
</evidence>
<dbReference type="PANTHER" id="PTHR11645">
    <property type="entry name" value="PYRROLINE-5-CARBOXYLATE REDUCTASE"/>
    <property type="match status" value="1"/>
</dbReference>
<evidence type="ECO:0000259" key="6">
    <source>
        <dbReference type="Pfam" id="PF14748"/>
    </source>
</evidence>
<dbReference type="Pfam" id="PF14748">
    <property type="entry name" value="P5CR_dimer"/>
    <property type="match status" value="1"/>
</dbReference>
<gene>
    <name evidence="7" type="ORF">DM02DRAFT_545077</name>
</gene>
<name>A0A2V1D1E0_9PLEO</name>
<evidence type="ECO:0000259" key="5">
    <source>
        <dbReference type="Pfam" id="PF03807"/>
    </source>
</evidence>
<keyword evidence="2 4" id="KW-0521">NADP</keyword>
<reference evidence="7 8" key="1">
    <citation type="journal article" date="2018" name="Sci. Rep.">
        <title>Comparative genomics provides insights into the lifestyle and reveals functional heterogeneity of dark septate endophytic fungi.</title>
        <authorList>
            <person name="Knapp D.G."/>
            <person name="Nemeth J.B."/>
            <person name="Barry K."/>
            <person name="Hainaut M."/>
            <person name="Henrissat B."/>
            <person name="Johnson J."/>
            <person name="Kuo A."/>
            <person name="Lim J.H.P."/>
            <person name="Lipzen A."/>
            <person name="Nolan M."/>
            <person name="Ohm R.A."/>
            <person name="Tamas L."/>
            <person name="Grigoriev I.V."/>
            <person name="Spatafora J.W."/>
            <person name="Nagy L.G."/>
            <person name="Kovacs G.M."/>
        </authorList>
    </citation>
    <scope>NUCLEOTIDE SEQUENCE [LARGE SCALE GENOMIC DNA]</scope>
    <source>
        <strain evidence="7 8">DSE2036</strain>
    </source>
</reference>
<evidence type="ECO:0000256" key="1">
    <source>
        <dbReference type="ARBA" id="ARBA00005525"/>
    </source>
</evidence>
<dbReference type="GO" id="GO:0004735">
    <property type="term" value="F:pyrroline-5-carboxylate reductase activity"/>
    <property type="evidence" value="ECO:0007669"/>
    <property type="project" value="InterPro"/>
</dbReference>
<dbReference type="PANTHER" id="PTHR11645:SF0">
    <property type="entry name" value="PYRROLINE-5-CARBOXYLATE REDUCTASE 3"/>
    <property type="match status" value="1"/>
</dbReference>
<dbReference type="SUPFAM" id="SSF51735">
    <property type="entry name" value="NAD(P)-binding Rossmann-fold domains"/>
    <property type="match status" value="1"/>
</dbReference>
<evidence type="ECO:0000256" key="3">
    <source>
        <dbReference type="ARBA" id="ARBA00023002"/>
    </source>
</evidence>